<dbReference type="EMBL" id="JABWUV010000002">
    <property type="protein sequence ID" value="KAF6378996.1"/>
    <property type="molecule type" value="Genomic_DNA"/>
</dbReference>
<comment type="caution">
    <text evidence="2">The sequence shown here is derived from an EMBL/GenBank/DDBJ whole genome shotgun (WGS) entry which is preliminary data.</text>
</comment>
<evidence type="ECO:0000256" key="1">
    <source>
        <dbReference type="SAM" id="MobiDB-lite"/>
    </source>
</evidence>
<evidence type="ECO:0000313" key="2">
    <source>
        <dbReference type="EMBL" id="KAF6378996.1"/>
    </source>
</evidence>
<accession>A0A7J7ZYN8</accession>
<dbReference type="AlphaFoldDB" id="A0A7J7ZYN8"/>
<dbReference type="Proteomes" id="UP000527355">
    <property type="component" value="Unassembled WGS sequence"/>
</dbReference>
<sequence length="186" mass="19209">MHRAGRSGGCDATLSNAQGRADWGVGAPSPVTLKAGSMGRLWRHPLSCTDQGPSGGWGAATLTLRAGQMGRLWLYPVTQRAGPVGGGGVGALHPVTHRAAGQSGGWGAPPYQAQSRADQRVGVHSPVMNRAGWIGRLWPLLLSHTEPQGDQGVWALPPVTLIPVPGGLAAPPFPVLGGILPFQYIG</sequence>
<protein>
    <submittedName>
        <fullName evidence="2">Uncharacterized protein</fullName>
    </submittedName>
</protein>
<gene>
    <name evidence="2" type="ORF">mMyoMyo1_009866</name>
</gene>
<keyword evidence="3" id="KW-1185">Reference proteome</keyword>
<reference evidence="2 3" key="1">
    <citation type="journal article" date="2020" name="Nature">
        <title>Six reference-quality genomes reveal evolution of bat adaptations.</title>
        <authorList>
            <person name="Jebb D."/>
            <person name="Huang Z."/>
            <person name="Pippel M."/>
            <person name="Hughes G.M."/>
            <person name="Lavrichenko K."/>
            <person name="Devanna P."/>
            <person name="Winkler S."/>
            <person name="Jermiin L.S."/>
            <person name="Skirmuntt E.C."/>
            <person name="Katzourakis A."/>
            <person name="Burkitt-Gray L."/>
            <person name="Ray D.A."/>
            <person name="Sullivan K.A.M."/>
            <person name="Roscito J.G."/>
            <person name="Kirilenko B.M."/>
            <person name="Davalos L.M."/>
            <person name="Corthals A.P."/>
            <person name="Power M.L."/>
            <person name="Jones G."/>
            <person name="Ransome R.D."/>
            <person name="Dechmann D.K.N."/>
            <person name="Locatelli A.G."/>
            <person name="Puechmaille S.J."/>
            <person name="Fedrigo O."/>
            <person name="Jarvis E.D."/>
            <person name="Hiller M."/>
            <person name="Vernes S.C."/>
            <person name="Myers E.W."/>
            <person name="Teeling E.C."/>
        </authorList>
    </citation>
    <scope>NUCLEOTIDE SEQUENCE [LARGE SCALE GENOMIC DNA]</scope>
    <source>
        <strain evidence="2">MMyoMyo1</strain>
        <tissue evidence="2">Flight muscle</tissue>
    </source>
</reference>
<feature type="region of interest" description="Disordered" evidence="1">
    <location>
        <begin position="1"/>
        <end position="26"/>
    </location>
</feature>
<name>A0A7J7ZYN8_MYOMY</name>
<organism evidence="2 3">
    <name type="scientific">Myotis myotis</name>
    <name type="common">Greater mouse-eared bat</name>
    <name type="synonym">Vespertilio myotis</name>
    <dbReference type="NCBI Taxonomy" id="51298"/>
    <lineage>
        <taxon>Eukaryota</taxon>
        <taxon>Metazoa</taxon>
        <taxon>Chordata</taxon>
        <taxon>Craniata</taxon>
        <taxon>Vertebrata</taxon>
        <taxon>Euteleostomi</taxon>
        <taxon>Mammalia</taxon>
        <taxon>Eutheria</taxon>
        <taxon>Laurasiatheria</taxon>
        <taxon>Chiroptera</taxon>
        <taxon>Yangochiroptera</taxon>
        <taxon>Vespertilionidae</taxon>
        <taxon>Myotis</taxon>
    </lineage>
</organism>
<proteinExistence type="predicted"/>
<evidence type="ECO:0000313" key="3">
    <source>
        <dbReference type="Proteomes" id="UP000527355"/>
    </source>
</evidence>